<accession>A0A7R7XE00</accession>
<dbReference type="Pfam" id="PF06985">
    <property type="entry name" value="HET"/>
    <property type="match status" value="1"/>
</dbReference>
<gene>
    <name evidence="2" type="ORF">APUU_20012A</name>
</gene>
<sequence>MADHLFYPGAPPRPLRIEYDGPLYDGGDWDTFPSRSGWLDGPGAENWLARHIPFVKLPDELEYLFQYQSSMESWLYFGMLHYVFGDRLDQSDFIILRDDESEGQGYYITTRYLHKYVEDMEDWKNNNRGARTVEIVNKVLELLPSYIRFIGDGMSLAIRLASHALWNVAVKRDGPQTSPRLIGVWSLTRTELERLPLFNGWCPLDAEKCCEAGIYLDTQAYLLQLHRPKPSWNKRTHDSCIKTECIADNIDESNYITRHVQDDCSCSHIHADIEQLHRVLLDGGIPLVRIRFCGEDELGNPQYKLEVVKNRTHRPYVAISHVWADGLGNPQGNSLPHCQLEFLYQRALRLLSDREYIPGYDDKVYGPLYTGAAQFGHFAAKAIRRGDNSVLVWIDTLCIPHRNDVRSLAIQRIRDVYTGASRNLILDSELMLVDSSSSNKMEICLRVLYCSGWIRRLWTLQEGLAATDKLFVLLSDKAINIGTIPFMLLTKVDRGEIPIFQEGIATMAAVSWYSYFQEPTDYASPFHRFVVNNGGTKAQGKIIAWNWFNVATRSSSKDRDRPTVLAGLLSLDVSKILKIKDSDDRMRKLYSMLDMFPQDVLFLEGPRFEEYGMGWAMTTCRFTGEFAPLVNDSGNITPRGLHVTIYPSLIALSSDLFDLALAKSKRSDPDQSQMNWKKWLDDSKPYANPDDLGSDFGSQATEPDDEELSFLHLKGTVPINLSQGEAYGIILRSALPDQISAQCALVALQTSEDGVHYGRYISTGGMRAATFNRNLHVVELPEDGYLLAGTWGDAQTHEWIVG</sequence>
<dbReference type="Proteomes" id="UP000654913">
    <property type="component" value="Chromosome 2"/>
</dbReference>
<dbReference type="AlphaFoldDB" id="A0A7R7XE00"/>
<reference evidence="2" key="2">
    <citation type="submission" date="2021-02" db="EMBL/GenBank/DDBJ databases">
        <title>Aspergillus puulaauensis MK2 genome sequence.</title>
        <authorList>
            <person name="Futagami T."/>
            <person name="Mori K."/>
            <person name="Kadooka C."/>
            <person name="Tanaka T."/>
        </authorList>
    </citation>
    <scope>NUCLEOTIDE SEQUENCE</scope>
    <source>
        <strain evidence="2">MK2</strain>
    </source>
</reference>
<dbReference type="RefSeq" id="XP_041551774.1">
    <property type="nucleotide sequence ID" value="XM_041698606.1"/>
</dbReference>
<proteinExistence type="predicted"/>
<name>A0A7R7XE00_9EURO</name>
<dbReference type="EMBL" id="AP024444">
    <property type="protein sequence ID" value="BCS19580.1"/>
    <property type="molecule type" value="Genomic_DNA"/>
</dbReference>
<organism evidence="2 3">
    <name type="scientific">Aspergillus puulaauensis</name>
    <dbReference type="NCBI Taxonomy" id="1220207"/>
    <lineage>
        <taxon>Eukaryota</taxon>
        <taxon>Fungi</taxon>
        <taxon>Dikarya</taxon>
        <taxon>Ascomycota</taxon>
        <taxon>Pezizomycotina</taxon>
        <taxon>Eurotiomycetes</taxon>
        <taxon>Eurotiomycetidae</taxon>
        <taxon>Eurotiales</taxon>
        <taxon>Aspergillaceae</taxon>
        <taxon>Aspergillus</taxon>
    </lineage>
</organism>
<dbReference type="PANTHER" id="PTHR39596:SF2">
    <property type="entry name" value="HET DOMAIN PROTEIN (AFU_ORTHOLOGUE AFUA_1G17550)-RELATED"/>
    <property type="match status" value="1"/>
</dbReference>
<protein>
    <recommendedName>
        <fullName evidence="1">Heterokaryon incompatibility domain-containing protein</fullName>
    </recommendedName>
</protein>
<dbReference type="PANTHER" id="PTHR39596">
    <property type="match status" value="1"/>
</dbReference>
<dbReference type="KEGG" id="apuu:APUU_20012A"/>
<dbReference type="OrthoDB" id="2426273at2759"/>
<dbReference type="InterPro" id="IPR010730">
    <property type="entry name" value="HET"/>
</dbReference>
<keyword evidence="3" id="KW-1185">Reference proteome</keyword>
<reference evidence="2" key="1">
    <citation type="submission" date="2021-01" db="EMBL/GenBank/DDBJ databases">
        <authorList>
            <consortium name="Aspergillus puulaauensis MK2 genome sequencing consortium"/>
            <person name="Kazuki M."/>
            <person name="Futagami T."/>
        </authorList>
    </citation>
    <scope>NUCLEOTIDE SEQUENCE</scope>
    <source>
        <strain evidence="2">MK2</strain>
    </source>
</reference>
<evidence type="ECO:0000259" key="1">
    <source>
        <dbReference type="Pfam" id="PF06985"/>
    </source>
</evidence>
<evidence type="ECO:0000313" key="3">
    <source>
        <dbReference type="Proteomes" id="UP000654913"/>
    </source>
</evidence>
<feature type="domain" description="Heterokaryon incompatibility" evidence="1">
    <location>
        <begin position="316"/>
        <end position="426"/>
    </location>
</feature>
<evidence type="ECO:0000313" key="2">
    <source>
        <dbReference type="EMBL" id="BCS19580.1"/>
    </source>
</evidence>
<dbReference type="GeneID" id="64969585"/>